<protein>
    <submittedName>
        <fullName evidence="1">Uncharacterized protein</fullName>
    </submittedName>
</protein>
<feature type="non-terminal residue" evidence="1">
    <location>
        <position position="1"/>
    </location>
</feature>
<organism evidence="1">
    <name type="scientific">marine metagenome</name>
    <dbReference type="NCBI Taxonomy" id="408172"/>
    <lineage>
        <taxon>unclassified sequences</taxon>
        <taxon>metagenomes</taxon>
        <taxon>ecological metagenomes</taxon>
    </lineage>
</organism>
<name>A0A383BJW5_9ZZZZ</name>
<gene>
    <name evidence="1" type="ORF">METZ01_LOCUS473058</name>
</gene>
<sequence>HTKIIFQFRIPFYVYLYLIKIDMKS</sequence>
<proteinExistence type="predicted"/>
<evidence type="ECO:0000313" key="1">
    <source>
        <dbReference type="EMBL" id="SVE20204.1"/>
    </source>
</evidence>
<accession>A0A383BJW5</accession>
<dbReference type="EMBL" id="UINC01201042">
    <property type="protein sequence ID" value="SVE20204.1"/>
    <property type="molecule type" value="Genomic_DNA"/>
</dbReference>
<dbReference type="AlphaFoldDB" id="A0A383BJW5"/>
<reference evidence="1" key="1">
    <citation type="submission" date="2018-05" db="EMBL/GenBank/DDBJ databases">
        <authorList>
            <person name="Lanie J.A."/>
            <person name="Ng W.-L."/>
            <person name="Kazmierczak K.M."/>
            <person name="Andrzejewski T.M."/>
            <person name="Davidsen T.M."/>
            <person name="Wayne K.J."/>
            <person name="Tettelin H."/>
            <person name="Glass J.I."/>
            <person name="Rusch D."/>
            <person name="Podicherti R."/>
            <person name="Tsui H.-C.T."/>
            <person name="Winkler M.E."/>
        </authorList>
    </citation>
    <scope>NUCLEOTIDE SEQUENCE</scope>
</reference>